<dbReference type="Proteomes" id="UP000651668">
    <property type="component" value="Unassembled WGS sequence"/>
</dbReference>
<sequence length="150" mass="16384">MKYIKYLFINVIACLLFSFGANAQNLGLKKQVWPDKYLMQTNTLVAALKKPAAAKPAIYNIGFVGNIQGAKKLAAASKEAGLAQLRSELKGKPKASAVVIYCGCCPFEHCPNVKPAFTMLQKLGYTNVKILNLPTSIKADWIDKGYPMAK</sequence>
<dbReference type="EMBL" id="BMIL01000007">
    <property type="protein sequence ID" value="GGC68118.1"/>
    <property type="molecule type" value="Genomic_DNA"/>
</dbReference>
<keyword evidence="1" id="KW-0732">Signal</keyword>
<name>A0A916UC24_9SPHI</name>
<evidence type="ECO:0000313" key="2">
    <source>
        <dbReference type="EMBL" id="GGC68118.1"/>
    </source>
</evidence>
<reference evidence="2" key="1">
    <citation type="journal article" date="2014" name="Int. J. Syst. Evol. Microbiol.">
        <title>Complete genome sequence of Corynebacterium casei LMG S-19264T (=DSM 44701T), isolated from a smear-ripened cheese.</title>
        <authorList>
            <consortium name="US DOE Joint Genome Institute (JGI-PGF)"/>
            <person name="Walter F."/>
            <person name="Albersmeier A."/>
            <person name="Kalinowski J."/>
            <person name="Ruckert C."/>
        </authorList>
    </citation>
    <scope>NUCLEOTIDE SEQUENCE</scope>
    <source>
        <strain evidence="2">CGMCC 1.15343</strain>
    </source>
</reference>
<protein>
    <recommendedName>
        <fullName evidence="4">Rhodanese-like domain-containing protein</fullName>
    </recommendedName>
</protein>
<evidence type="ECO:0000313" key="3">
    <source>
        <dbReference type="Proteomes" id="UP000651668"/>
    </source>
</evidence>
<proteinExistence type="predicted"/>
<evidence type="ECO:0008006" key="4">
    <source>
        <dbReference type="Google" id="ProtNLM"/>
    </source>
</evidence>
<comment type="caution">
    <text evidence="2">The sequence shown here is derived from an EMBL/GenBank/DDBJ whole genome shotgun (WGS) entry which is preliminary data.</text>
</comment>
<feature type="chain" id="PRO_5038000557" description="Rhodanese-like domain-containing protein" evidence="1">
    <location>
        <begin position="24"/>
        <end position="150"/>
    </location>
</feature>
<reference evidence="2" key="2">
    <citation type="submission" date="2020-09" db="EMBL/GenBank/DDBJ databases">
        <authorList>
            <person name="Sun Q."/>
            <person name="Zhou Y."/>
        </authorList>
    </citation>
    <scope>NUCLEOTIDE SEQUENCE</scope>
    <source>
        <strain evidence="2">CGMCC 1.15343</strain>
    </source>
</reference>
<keyword evidence="3" id="KW-1185">Reference proteome</keyword>
<organism evidence="2 3">
    <name type="scientific">Pedobacter quisquiliarum</name>
    <dbReference type="NCBI Taxonomy" id="1834438"/>
    <lineage>
        <taxon>Bacteria</taxon>
        <taxon>Pseudomonadati</taxon>
        <taxon>Bacteroidota</taxon>
        <taxon>Sphingobacteriia</taxon>
        <taxon>Sphingobacteriales</taxon>
        <taxon>Sphingobacteriaceae</taxon>
        <taxon>Pedobacter</taxon>
    </lineage>
</organism>
<accession>A0A916UC24</accession>
<dbReference type="SUPFAM" id="SSF52821">
    <property type="entry name" value="Rhodanese/Cell cycle control phosphatase"/>
    <property type="match status" value="1"/>
</dbReference>
<feature type="signal peptide" evidence="1">
    <location>
        <begin position="1"/>
        <end position="23"/>
    </location>
</feature>
<gene>
    <name evidence="2" type="ORF">GCM10011387_21860</name>
</gene>
<dbReference type="Gene3D" id="3.40.250.10">
    <property type="entry name" value="Rhodanese-like domain"/>
    <property type="match status" value="1"/>
</dbReference>
<evidence type="ECO:0000256" key="1">
    <source>
        <dbReference type="SAM" id="SignalP"/>
    </source>
</evidence>
<dbReference type="AlphaFoldDB" id="A0A916UC24"/>
<dbReference type="InterPro" id="IPR036873">
    <property type="entry name" value="Rhodanese-like_dom_sf"/>
</dbReference>
<dbReference type="RefSeq" id="WP_188626944.1">
    <property type="nucleotide sequence ID" value="NZ_BMIL01000007.1"/>
</dbReference>